<dbReference type="Proteomes" id="UP000190852">
    <property type="component" value="Unassembled WGS sequence"/>
</dbReference>
<comment type="subunit">
    <text evidence="2">Homohexamer.</text>
</comment>
<dbReference type="GO" id="GO:0046872">
    <property type="term" value="F:metal ion binding"/>
    <property type="evidence" value="ECO:0007669"/>
    <property type="project" value="UniProtKB-UniRule"/>
</dbReference>
<organism evidence="7 8">
    <name type="scientific">Parabacteroides chartae</name>
    <dbReference type="NCBI Taxonomy" id="1037355"/>
    <lineage>
        <taxon>Bacteria</taxon>
        <taxon>Pseudomonadati</taxon>
        <taxon>Bacteroidota</taxon>
        <taxon>Bacteroidia</taxon>
        <taxon>Bacteroidales</taxon>
        <taxon>Tannerellaceae</taxon>
        <taxon>Parabacteroides</taxon>
    </lineage>
</organism>
<dbReference type="AlphaFoldDB" id="A0A1T5BQJ6"/>
<feature type="binding site" evidence="6">
    <location>
        <position position="66"/>
    </location>
    <ligand>
        <name>a divalent metal cation</name>
        <dbReference type="ChEBI" id="CHEBI:60240"/>
        <label>1</label>
    </ligand>
</feature>
<feature type="binding site" evidence="6">
    <location>
        <position position="328"/>
    </location>
    <ligand>
        <name>a divalent metal cation</name>
        <dbReference type="ChEBI" id="CHEBI:60240"/>
        <label>1</label>
    </ligand>
</feature>
<dbReference type="FunFam" id="3.40.1390.30:FF:000001">
    <property type="entry name" value="GTP cyclohydrolase 1 type 2"/>
    <property type="match status" value="1"/>
</dbReference>
<comment type="similarity">
    <text evidence="1 5">Belongs to the GTP cyclohydrolase I type 2/NIF3 family.</text>
</comment>
<dbReference type="EMBL" id="FUYQ01000008">
    <property type="protein sequence ID" value="SKB49369.1"/>
    <property type="molecule type" value="Genomic_DNA"/>
</dbReference>
<dbReference type="Pfam" id="PF01784">
    <property type="entry name" value="DUF34_NIF3"/>
    <property type="match status" value="1"/>
</dbReference>
<dbReference type="InterPro" id="IPR015867">
    <property type="entry name" value="N-reg_PII/ATP_PRibTrfase_C"/>
</dbReference>
<dbReference type="FunFam" id="3.30.70.120:FF:000006">
    <property type="entry name" value="GTP cyclohydrolase 1 type 2 homolog"/>
    <property type="match status" value="1"/>
</dbReference>
<feature type="binding site" evidence="6">
    <location>
        <position position="104"/>
    </location>
    <ligand>
        <name>a divalent metal cation</name>
        <dbReference type="ChEBI" id="CHEBI:60240"/>
        <label>1</label>
    </ligand>
</feature>
<evidence type="ECO:0000256" key="4">
    <source>
        <dbReference type="ARBA" id="ARBA00022723"/>
    </source>
</evidence>
<keyword evidence="4 5" id="KW-0479">Metal-binding</keyword>
<evidence type="ECO:0000256" key="2">
    <source>
        <dbReference type="ARBA" id="ARBA00011643"/>
    </source>
</evidence>
<dbReference type="PANTHER" id="PTHR13799:SF14">
    <property type="entry name" value="GTP CYCLOHYDROLASE 1 TYPE 2 HOMOLOG"/>
    <property type="match status" value="1"/>
</dbReference>
<dbReference type="InterPro" id="IPR036069">
    <property type="entry name" value="DUF34/NIF3_sf"/>
</dbReference>
<evidence type="ECO:0000256" key="1">
    <source>
        <dbReference type="ARBA" id="ARBA00006964"/>
    </source>
</evidence>
<dbReference type="Gene3D" id="3.30.70.120">
    <property type="match status" value="1"/>
</dbReference>
<dbReference type="SUPFAM" id="SSF102705">
    <property type="entry name" value="NIF3 (NGG1p interacting factor 3)-like"/>
    <property type="match status" value="1"/>
</dbReference>
<dbReference type="PANTHER" id="PTHR13799">
    <property type="entry name" value="NGG1 INTERACTING FACTOR 3"/>
    <property type="match status" value="1"/>
</dbReference>
<dbReference type="NCBIfam" id="TIGR00486">
    <property type="entry name" value="YbgI_SA1388"/>
    <property type="match status" value="1"/>
</dbReference>
<keyword evidence="8" id="KW-1185">Reference proteome</keyword>
<feature type="binding site" evidence="6">
    <location>
        <position position="65"/>
    </location>
    <ligand>
        <name>a divalent metal cation</name>
        <dbReference type="ChEBI" id="CHEBI:60240"/>
        <label>1</label>
    </ligand>
</feature>
<accession>A0A1T5BQJ6</accession>
<evidence type="ECO:0000256" key="5">
    <source>
        <dbReference type="PIRNR" id="PIRNR037489"/>
    </source>
</evidence>
<feature type="binding site" evidence="6">
    <location>
        <position position="332"/>
    </location>
    <ligand>
        <name>a divalent metal cation</name>
        <dbReference type="ChEBI" id="CHEBI:60240"/>
        <label>1</label>
    </ligand>
</feature>
<dbReference type="PIRSF" id="PIRSF037489">
    <property type="entry name" value="UCP037489_NIF3_YqfO"/>
    <property type="match status" value="1"/>
</dbReference>
<evidence type="ECO:0000313" key="8">
    <source>
        <dbReference type="Proteomes" id="UP000190852"/>
    </source>
</evidence>
<evidence type="ECO:0000313" key="7">
    <source>
        <dbReference type="EMBL" id="SKB49369.1"/>
    </source>
</evidence>
<dbReference type="GO" id="GO:0005737">
    <property type="term" value="C:cytoplasm"/>
    <property type="evidence" value="ECO:0007669"/>
    <property type="project" value="TreeGrafter"/>
</dbReference>
<dbReference type="InterPro" id="IPR002678">
    <property type="entry name" value="DUF34/NIF3"/>
</dbReference>
<reference evidence="8" key="1">
    <citation type="submission" date="2017-02" db="EMBL/GenBank/DDBJ databases">
        <authorList>
            <person name="Varghese N."/>
            <person name="Submissions S."/>
        </authorList>
    </citation>
    <scope>NUCLEOTIDE SEQUENCE [LARGE SCALE GENOMIC DNA]</scope>
    <source>
        <strain evidence="8">DSM 24967</strain>
    </source>
</reference>
<evidence type="ECO:0000256" key="6">
    <source>
        <dbReference type="PIRSR" id="PIRSR602678-1"/>
    </source>
</evidence>
<gene>
    <name evidence="7" type="ORF">SAMN05660349_01415</name>
</gene>
<protein>
    <recommendedName>
        <fullName evidence="3 5">GTP cyclohydrolase 1 type 2 homolog</fullName>
    </recommendedName>
</protein>
<dbReference type="InterPro" id="IPR017221">
    <property type="entry name" value="DUF34/NIF3_bac"/>
</dbReference>
<proteinExistence type="inferred from homology"/>
<evidence type="ECO:0000256" key="3">
    <source>
        <dbReference type="ARBA" id="ARBA00022112"/>
    </source>
</evidence>
<dbReference type="RefSeq" id="WP_079683013.1">
    <property type="nucleotide sequence ID" value="NZ_FUYQ01000008.1"/>
</dbReference>
<name>A0A1T5BQJ6_9BACT</name>
<dbReference type="Gene3D" id="3.40.1390.30">
    <property type="entry name" value="NIF3 (NGG1p interacting factor 3)-like"/>
    <property type="match status" value="1"/>
</dbReference>
<sequence length="365" mass="40208">MVRVRDILKEIEQYAPLPLQEDFDNAGVQVGDINQPATGVLFCVDVTEEVIDEALELDCNLIISHHPLAFKPFKSLTGSTYIERCMIKACKHDLVIYAAHTNLDNATGGVNYKLAEMIGLQNVRILSPLKASLLKLVTFVPASHAEAVRQALFNAGAGCIGNYDSCSFNVSGEGSFRAKEGANPFCGEIGDLHTEPEVRIETVLPVSMKSAVIKSLMSVHPYEEPAYDLYPLANNWTQAGSGIVGELPESEDEQSFLLRIKNIFHLKSLTHSPFTGKNIREVAICGGSGAFLIKDAIAYGADVFITGEAKYNDYYNVEDRILLAVIGHYESEECTKEIFYTIISKKFPTFALHFSNVNSNPVKYL</sequence>